<gene>
    <name evidence="2" type="ORF">UY92_C0004G0093</name>
</gene>
<dbReference type="AlphaFoldDB" id="A0A0G2AN42"/>
<protein>
    <submittedName>
        <fullName evidence="2">Uncharacterized protein</fullName>
    </submittedName>
</protein>
<accession>A0A0G2AN42</accession>
<reference evidence="2 3" key="1">
    <citation type="journal article" date="2015" name="Nature">
        <title>rRNA introns, odd ribosomes, and small enigmatic genomes across a large radiation of phyla.</title>
        <authorList>
            <person name="Brown C.T."/>
            <person name="Hug L.A."/>
            <person name="Thomas B.C."/>
            <person name="Sharon I."/>
            <person name="Castelle C.J."/>
            <person name="Singh A."/>
            <person name="Wilkins M.J."/>
            <person name="Williams K.H."/>
            <person name="Banfield J.F."/>
        </authorList>
    </citation>
    <scope>NUCLEOTIDE SEQUENCE [LARGE SCALE GENOMIC DNA]</scope>
</reference>
<proteinExistence type="predicted"/>
<evidence type="ECO:0000313" key="3">
    <source>
        <dbReference type="Proteomes" id="UP000033870"/>
    </source>
</evidence>
<sequence length="1034" mass="114597">MREAGHHPPGVEPAGPAAAEPSIVARDFAHETGLLTLLAELKRLPADFFSLKIVESREQQAELTRLLRSAEAYHAAIEERRLELLGRRQKEPSPEQLLVEQLYRLSSRLWDAVASFHDFTSRLASRDTLDPVQRGLLTAAVRSVSRTLGETVEAVQNFPVEGQAKTSRYLELLKNLLLAAGSVAGVLTAGALKDTAETAVYEPPAITYLTEYPPETNPADSDNSQPDPDAAAETAAPDSGGNNNPYGTDRTPDMRDLGPNTPDQEFADIDFSWPNNIDDPLWVRYLSARFPDGKFRAAGQELVDADTTIEATVRTKPRAVRAGTKIELPAPLGFALGKVTADPSASFSVDNDERTITFAEAAEGVAVTYTVVASRDNYRLPPVTELNLNRTGDQWPVIERLRAADDEDIAEILDDHLAKFIYLTSDDIQELVGAMPGTLEEKVGALKVGDCDMLAAYAAGLLNDAGRPAFVANGLLETDGALTKARAHAKLVYLAAGRPVLYETTAPVEAVYRDVKLNPDDRAQLARVAGDIDSASAVRRLEGYANFRRALLEILDKSEYDQYDDAGWWEEIKNFFTQLFSSKKGKGILESEGTKGLFISLSIVLAGLLAIFGPVEALKFSARRTRRKGDREAAARLRQYLETVSEPISDSPQESTPAAKGRERWTKGTFNRRLRQLFEEEPRLAELIPPESIESLPLRTQQYVFTFLHVYLFVFPHRWNEATEFFTQFSSQALWSKLIARLEAEGSDAQDVIRAVRELITDPAHQKKALEDVPSSAQYIVDRGKQLAASNYVRITPDKKRRPSETLRLLGIELSADGERAARRLPRVEKGFDVHDYVPYQPGMDARLINWPVYARTGKLEVQRSVPETKPPRPETTFSLAIDVVGCQDPYTYTDGLPRLVALLMYAQEHPDKISIERVLFVAWGETVATMDESVTKKLLSRREGLSAIRYLTEKILKLGIEHDICPSLAKNRNAKNPGSMHNTFSSSIGYALPPELPPDKNYLYIGGHAGGNRQLRHITQLYKFTAPGKIGKP</sequence>
<feature type="region of interest" description="Disordered" evidence="1">
    <location>
        <begin position="209"/>
        <end position="264"/>
    </location>
</feature>
<dbReference type="EMBL" id="LCRX01000004">
    <property type="protein sequence ID" value="KKW42757.1"/>
    <property type="molecule type" value="Genomic_DNA"/>
</dbReference>
<name>A0A0G2AN42_9BACT</name>
<evidence type="ECO:0000313" key="2">
    <source>
        <dbReference type="EMBL" id="KKW42757.1"/>
    </source>
</evidence>
<dbReference type="STRING" id="1619044.UY92_C0004G0093"/>
<comment type="caution">
    <text evidence="2">The sequence shown here is derived from an EMBL/GenBank/DDBJ whole genome shotgun (WGS) entry which is preliminary data.</text>
</comment>
<dbReference type="Proteomes" id="UP000033870">
    <property type="component" value="Unassembled WGS sequence"/>
</dbReference>
<evidence type="ECO:0000256" key="1">
    <source>
        <dbReference type="SAM" id="MobiDB-lite"/>
    </source>
</evidence>
<feature type="compositionally biased region" description="Low complexity" evidence="1">
    <location>
        <begin position="226"/>
        <end position="238"/>
    </location>
</feature>
<organism evidence="2 3">
    <name type="scientific">Candidatus Magasanikbacteria bacterium GW2011_GWA2_56_11</name>
    <dbReference type="NCBI Taxonomy" id="1619044"/>
    <lineage>
        <taxon>Bacteria</taxon>
        <taxon>Candidatus Magasanikiibacteriota</taxon>
    </lineage>
</organism>